<protein>
    <submittedName>
        <fullName evidence="7">Sigma-70 family RNA polymerase sigma factor</fullName>
    </submittedName>
</protein>
<keyword evidence="8" id="KW-1185">Reference proteome</keyword>
<evidence type="ECO:0000256" key="1">
    <source>
        <dbReference type="ARBA" id="ARBA00023015"/>
    </source>
</evidence>
<dbReference type="PANTHER" id="PTHR30385:SF7">
    <property type="entry name" value="RNA POLYMERASE SIGMA FACTOR FLIA"/>
    <property type="match status" value="1"/>
</dbReference>
<keyword evidence="4" id="KW-0804">Transcription</keyword>
<evidence type="ECO:0000256" key="4">
    <source>
        <dbReference type="ARBA" id="ARBA00023163"/>
    </source>
</evidence>
<dbReference type="InterPro" id="IPR013324">
    <property type="entry name" value="RNA_pol_sigma_r3/r4-like"/>
</dbReference>
<dbReference type="GO" id="GO:0003677">
    <property type="term" value="F:DNA binding"/>
    <property type="evidence" value="ECO:0007669"/>
    <property type="project" value="UniProtKB-KW"/>
</dbReference>
<dbReference type="InterPro" id="IPR036388">
    <property type="entry name" value="WH-like_DNA-bd_sf"/>
</dbReference>
<feature type="domain" description="RNA polymerase sigma-70 region 2" evidence="5">
    <location>
        <begin position="7"/>
        <end position="72"/>
    </location>
</feature>
<dbReference type="CDD" id="cd06171">
    <property type="entry name" value="Sigma70_r4"/>
    <property type="match status" value="1"/>
</dbReference>
<keyword evidence="1" id="KW-0805">Transcription regulation</keyword>
<dbReference type="GO" id="GO:0006352">
    <property type="term" value="P:DNA-templated transcription initiation"/>
    <property type="evidence" value="ECO:0007669"/>
    <property type="project" value="InterPro"/>
</dbReference>
<dbReference type="SUPFAM" id="SSF88659">
    <property type="entry name" value="Sigma3 and sigma4 domains of RNA polymerase sigma factors"/>
    <property type="match status" value="1"/>
</dbReference>
<dbReference type="Pfam" id="PF04542">
    <property type="entry name" value="Sigma70_r2"/>
    <property type="match status" value="1"/>
</dbReference>
<dbReference type="Pfam" id="PF08281">
    <property type="entry name" value="Sigma70_r4_2"/>
    <property type="match status" value="1"/>
</dbReference>
<reference evidence="7 8" key="1">
    <citation type="submission" date="2018-12" db="EMBL/GenBank/DDBJ databases">
        <title>Bacillus chawlae sp. nov., Bacillus glennii sp. nov., and Bacillus saganii sp. nov. Isolated from the Vehicle Assembly Building at Kennedy Space Center where the Viking Spacecraft were Assembled.</title>
        <authorList>
            <person name="Seuylemezian A."/>
            <person name="Vaishampayan P."/>
        </authorList>
    </citation>
    <scope>NUCLEOTIDE SEQUENCE [LARGE SCALE GENOMIC DNA]</scope>
    <source>
        <strain evidence="7 8">L5</strain>
    </source>
</reference>
<dbReference type="AlphaFoldDB" id="A0A3S0VU20"/>
<feature type="domain" description="RNA polymerase sigma factor 70 region 4 type 2" evidence="6">
    <location>
        <begin position="105"/>
        <end position="155"/>
    </location>
</feature>
<name>A0A3S0VU20_9BACI</name>
<dbReference type="EMBL" id="RYZZ01000001">
    <property type="protein sequence ID" value="RUQ32729.1"/>
    <property type="molecule type" value="Genomic_DNA"/>
</dbReference>
<dbReference type="OrthoDB" id="9783788at2"/>
<evidence type="ECO:0000259" key="5">
    <source>
        <dbReference type="Pfam" id="PF04542"/>
    </source>
</evidence>
<dbReference type="SUPFAM" id="SSF88946">
    <property type="entry name" value="Sigma2 domain of RNA polymerase sigma factors"/>
    <property type="match status" value="1"/>
</dbReference>
<dbReference type="RefSeq" id="WP_126863020.1">
    <property type="nucleotide sequence ID" value="NZ_JAUSTX010000003.1"/>
</dbReference>
<dbReference type="InterPro" id="IPR013325">
    <property type="entry name" value="RNA_pol_sigma_r2"/>
</dbReference>
<dbReference type="InterPro" id="IPR013249">
    <property type="entry name" value="RNA_pol_sigma70_r4_t2"/>
</dbReference>
<accession>A0A3S0VU20</accession>
<proteinExistence type="predicted"/>
<dbReference type="PANTHER" id="PTHR30385">
    <property type="entry name" value="SIGMA FACTOR F FLAGELLAR"/>
    <property type="match status" value="1"/>
</dbReference>
<dbReference type="Gene3D" id="1.10.1740.10">
    <property type="match status" value="1"/>
</dbReference>
<dbReference type="Proteomes" id="UP000267430">
    <property type="component" value="Unassembled WGS sequence"/>
</dbReference>
<gene>
    <name evidence="7" type="ORF">ELQ35_01175</name>
</gene>
<evidence type="ECO:0000313" key="7">
    <source>
        <dbReference type="EMBL" id="RUQ32729.1"/>
    </source>
</evidence>
<evidence type="ECO:0000256" key="3">
    <source>
        <dbReference type="ARBA" id="ARBA00023125"/>
    </source>
</evidence>
<evidence type="ECO:0000259" key="6">
    <source>
        <dbReference type="Pfam" id="PF08281"/>
    </source>
</evidence>
<evidence type="ECO:0000313" key="8">
    <source>
        <dbReference type="Proteomes" id="UP000267430"/>
    </source>
</evidence>
<dbReference type="GO" id="GO:0016987">
    <property type="term" value="F:sigma factor activity"/>
    <property type="evidence" value="ECO:0007669"/>
    <property type="project" value="UniProtKB-KW"/>
</dbReference>
<dbReference type="InterPro" id="IPR014284">
    <property type="entry name" value="RNA_pol_sigma-70_dom"/>
</dbReference>
<sequence>MDDFSKLADQYTPMIHHIIKSLSIYKNKEEFFQVGLIGLWEAQSKFDPTKGKFLSYAYGNVKGRILNELKKEHLLETRNTPLEFESNDFGEEIPIRDEPLQPERLQSYCEGLTKNQSKWVMLTFQEDKSLTEIAEQLGVSVAAVKSWRQSALKKLRKNWAAYST</sequence>
<comment type="caution">
    <text evidence="7">The sequence shown here is derived from an EMBL/GenBank/DDBJ whole genome shotgun (WGS) entry which is preliminary data.</text>
</comment>
<keyword evidence="3" id="KW-0238">DNA-binding</keyword>
<dbReference type="NCBIfam" id="TIGR02937">
    <property type="entry name" value="sigma70-ECF"/>
    <property type="match status" value="1"/>
</dbReference>
<evidence type="ECO:0000256" key="2">
    <source>
        <dbReference type="ARBA" id="ARBA00023082"/>
    </source>
</evidence>
<dbReference type="Gene3D" id="1.10.10.10">
    <property type="entry name" value="Winged helix-like DNA-binding domain superfamily/Winged helix DNA-binding domain"/>
    <property type="match status" value="1"/>
</dbReference>
<keyword evidence="2" id="KW-0731">Sigma factor</keyword>
<organism evidence="7 8">
    <name type="scientific">Peribacillus cavernae</name>
    <dbReference type="NCBI Taxonomy" id="1674310"/>
    <lineage>
        <taxon>Bacteria</taxon>
        <taxon>Bacillati</taxon>
        <taxon>Bacillota</taxon>
        <taxon>Bacilli</taxon>
        <taxon>Bacillales</taxon>
        <taxon>Bacillaceae</taxon>
        <taxon>Peribacillus</taxon>
    </lineage>
</organism>
<dbReference type="InterPro" id="IPR007627">
    <property type="entry name" value="RNA_pol_sigma70_r2"/>
</dbReference>